<proteinExistence type="predicted"/>
<protein>
    <submittedName>
        <fullName evidence="1">Uncharacterized protein</fullName>
    </submittedName>
</protein>
<gene>
    <name evidence="1" type="ORF">Z518_09109</name>
</gene>
<dbReference type="AlphaFoldDB" id="A0A0D2I6F3"/>
<evidence type="ECO:0000313" key="2">
    <source>
        <dbReference type="Proteomes" id="UP000053617"/>
    </source>
</evidence>
<name>A0A0D2I6F3_9EURO</name>
<dbReference type="VEuPathDB" id="FungiDB:Z518_09109"/>
<keyword evidence="2" id="KW-1185">Reference proteome</keyword>
<evidence type="ECO:0000313" key="1">
    <source>
        <dbReference type="EMBL" id="KIX01384.1"/>
    </source>
</evidence>
<dbReference type="RefSeq" id="XP_013268520.1">
    <property type="nucleotide sequence ID" value="XM_013413066.1"/>
</dbReference>
<sequence>MRQDSTIEPPYANGTNVKVFHHLILCESLCWVHNTQFSVVYDHVDPSSLPHDLFDSRIDRACAGNIEKHRTKLDPVLLGKVSSSGQLLGIELAVKTGQCANDDNRFSAHEDEISGE</sequence>
<dbReference type="HOGENOM" id="CLU_2098191_0_0_1"/>
<reference evidence="1 2" key="1">
    <citation type="submission" date="2015-01" db="EMBL/GenBank/DDBJ databases">
        <title>The Genome Sequence of Rhinocladiella mackenzie CBS 650.93.</title>
        <authorList>
            <consortium name="The Broad Institute Genomics Platform"/>
            <person name="Cuomo C."/>
            <person name="de Hoog S."/>
            <person name="Gorbushina A."/>
            <person name="Stielow B."/>
            <person name="Teixiera M."/>
            <person name="Abouelleil A."/>
            <person name="Chapman S.B."/>
            <person name="Priest M."/>
            <person name="Young S.K."/>
            <person name="Wortman J."/>
            <person name="Nusbaum C."/>
            <person name="Birren B."/>
        </authorList>
    </citation>
    <scope>NUCLEOTIDE SEQUENCE [LARGE SCALE GENOMIC DNA]</scope>
    <source>
        <strain evidence="1 2">CBS 650.93</strain>
    </source>
</reference>
<organism evidence="1 2">
    <name type="scientific">Rhinocladiella mackenziei CBS 650.93</name>
    <dbReference type="NCBI Taxonomy" id="1442369"/>
    <lineage>
        <taxon>Eukaryota</taxon>
        <taxon>Fungi</taxon>
        <taxon>Dikarya</taxon>
        <taxon>Ascomycota</taxon>
        <taxon>Pezizomycotina</taxon>
        <taxon>Eurotiomycetes</taxon>
        <taxon>Chaetothyriomycetidae</taxon>
        <taxon>Chaetothyriales</taxon>
        <taxon>Herpotrichiellaceae</taxon>
        <taxon>Rhinocladiella</taxon>
    </lineage>
</organism>
<accession>A0A0D2I6F3</accession>
<dbReference type="GeneID" id="25297180"/>
<dbReference type="Proteomes" id="UP000053617">
    <property type="component" value="Unassembled WGS sequence"/>
</dbReference>
<dbReference type="EMBL" id="KN847481">
    <property type="protein sequence ID" value="KIX01384.1"/>
    <property type="molecule type" value="Genomic_DNA"/>
</dbReference>